<sequence>MPSLPPLPVFRPYLSMSEAPPIRSCSQCRSIPPHDCLTRLCDHCKNLNRERQARYFRKKRGKEAQSTPKVTFPSWLLLKHAFTEAFENHASQKATETEPIRPLHFKSECVLDDGLRPVDNTPAALDTRLRRLGLFLASVDTGLAYRFR</sequence>
<gene>
    <name evidence="1" type="ORF">I308_101535</name>
</gene>
<dbReference type="GeneID" id="91988393"/>
<keyword evidence="2" id="KW-1185">Reference proteome</keyword>
<name>A0ABR3C0J9_9TREE</name>
<reference evidence="1" key="2">
    <citation type="submission" date="2024-01" db="EMBL/GenBank/DDBJ databases">
        <title>Comparative genomics of Cryptococcus and Kwoniella reveals pathogenesis evolution and contrasting modes of karyotype evolution via chromosome fusion or intercentromeric recombination.</title>
        <authorList>
            <person name="Coelho M.A."/>
            <person name="David-Palma M."/>
            <person name="Shea T."/>
            <person name="Bowers K."/>
            <person name="Mcginley-Smith S."/>
            <person name="Mohammad A.W."/>
            <person name="Gnirke A."/>
            <person name="Yurkov A.M."/>
            <person name="Nowrousian M."/>
            <person name="Sun S."/>
            <person name="Cuomo C.A."/>
            <person name="Heitman J."/>
        </authorList>
    </citation>
    <scope>NUCLEOTIDE SEQUENCE</scope>
    <source>
        <strain evidence="1">IND107</strain>
    </source>
</reference>
<proteinExistence type="predicted"/>
<reference evidence="1" key="1">
    <citation type="submission" date="2015-01" db="EMBL/GenBank/DDBJ databases">
        <authorList>
            <consortium name="The Broad Institute Genomics Platform"/>
            <person name="Cuomo C."/>
            <person name="Litvintseva A."/>
            <person name="Chen Y."/>
            <person name="Heitman J."/>
            <person name="Sun S."/>
            <person name="Springer D."/>
            <person name="Dromer F."/>
            <person name="Young S."/>
            <person name="Zeng Q."/>
            <person name="Gargeya S."/>
            <person name="Abouelleil A."/>
            <person name="Alvarado L."/>
            <person name="Chapman S.B."/>
            <person name="Gainer-Dewar J."/>
            <person name="Goldberg J."/>
            <person name="Griggs A."/>
            <person name="Gujja S."/>
            <person name="Hansen M."/>
            <person name="Howarth C."/>
            <person name="Imamovic A."/>
            <person name="Larimer J."/>
            <person name="Murphy C."/>
            <person name="Naylor J."/>
            <person name="Pearson M."/>
            <person name="Priest M."/>
            <person name="Roberts A."/>
            <person name="Saif S."/>
            <person name="Shea T."/>
            <person name="Sykes S."/>
            <person name="Wortman J."/>
            <person name="Nusbaum C."/>
            <person name="Birren B."/>
        </authorList>
    </citation>
    <scope>NUCLEOTIDE SEQUENCE</scope>
    <source>
        <strain evidence="1">IND107</strain>
    </source>
</reference>
<evidence type="ECO:0000313" key="1">
    <source>
        <dbReference type="EMBL" id="KAL0254155.1"/>
    </source>
</evidence>
<organism evidence="1 2">
    <name type="scientific">Cryptococcus tetragattii IND107</name>
    <dbReference type="NCBI Taxonomy" id="1296105"/>
    <lineage>
        <taxon>Eukaryota</taxon>
        <taxon>Fungi</taxon>
        <taxon>Dikarya</taxon>
        <taxon>Basidiomycota</taxon>
        <taxon>Agaricomycotina</taxon>
        <taxon>Tremellomycetes</taxon>
        <taxon>Tremellales</taxon>
        <taxon>Cryptococcaceae</taxon>
        <taxon>Cryptococcus</taxon>
        <taxon>Cryptococcus gattii species complex</taxon>
    </lineage>
</organism>
<protein>
    <submittedName>
        <fullName evidence="1">Uncharacterized protein</fullName>
    </submittedName>
</protein>
<dbReference type="Proteomes" id="UP000054399">
    <property type="component" value="Unassembled WGS sequence"/>
</dbReference>
<accession>A0ABR3C0J9</accession>
<dbReference type="RefSeq" id="XP_066616376.1">
    <property type="nucleotide sequence ID" value="XM_066756090.1"/>
</dbReference>
<dbReference type="EMBL" id="ATAM02000002">
    <property type="protein sequence ID" value="KAL0254155.1"/>
    <property type="molecule type" value="Genomic_DNA"/>
</dbReference>
<evidence type="ECO:0000313" key="2">
    <source>
        <dbReference type="Proteomes" id="UP000054399"/>
    </source>
</evidence>
<comment type="caution">
    <text evidence="1">The sequence shown here is derived from an EMBL/GenBank/DDBJ whole genome shotgun (WGS) entry which is preliminary data.</text>
</comment>